<feature type="coiled-coil region" evidence="1">
    <location>
        <begin position="250"/>
        <end position="315"/>
    </location>
</feature>
<name>A0A8S1PCG3_PARPR</name>
<organism evidence="2 3">
    <name type="scientific">Paramecium primaurelia</name>
    <dbReference type="NCBI Taxonomy" id="5886"/>
    <lineage>
        <taxon>Eukaryota</taxon>
        <taxon>Sar</taxon>
        <taxon>Alveolata</taxon>
        <taxon>Ciliophora</taxon>
        <taxon>Intramacronucleata</taxon>
        <taxon>Oligohymenophorea</taxon>
        <taxon>Peniculida</taxon>
        <taxon>Parameciidae</taxon>
        <taxon>Paramecium</taxon>
    </lineage>
</organism>
<protein>
    <submittedName>
        <fullName evidence="2">Uncharacterized protein</fullName>
    </submittedName>
</protein>
<dbReference type="Proteomes" id="UP000688137">
    <property type="component" value="Unassembled WGS sequence"/>
</dbReference>
<sequence length="437" mass="52856">MQFKPAPSNLNQIRAQKVKFDDKELTFLKKEKKLEQRITELMQELQQIPKLQEQIKNLNEQIEKQESTIQRFRLVQSNERTLNERIQNKEITIQNQEHEIEQLNKKIDQLQKDVCYEKQNKQITYQIKQPVKSLTVQQEQEKPIRVQELEKQLLYKTSAVLKVQEKKRQMKKQYKNRIEQLEQELKDYKYGYETYYEQNEQLTEQLRDTSALCGQLTSENQSLKDQLELFKCVPSEERDKNQDTKYIIEIQNLRNRNLQQQQQISQLQYDISELKTQNGILIEKLKTIDSVKQKNDKLQGELMLLETENERLKRKNLSDLDHIEQQIVQISLKEQQIKDKNYELELKQINLHQMIKYTNGMKEENEQLNSEIVILKSQIIDLRRQFEFVEEKHEEEMRILEEKLKLQQTQTNFRIINQIPVQINSPYQIPQIERHYL</sequence>
<proteinExistence type="predicted"/>
<feature type="coiled-coil region" evidence="1">
    <location>
        <begin position="164"/>
        <end position="219"/>
    </location>
</feature>
<keyword evidence="1" id="KW-0175">Coiled coil</keyword>
<feature type="coiled-coil region" evidence="1">
    <location>
        <begin position="358"/>
        <end position="410"/>
    </location>
</feature>
<comment type="caution">
    <text evidence="2">The sequence shown here is derived from an EMBL/GenBank/DDBJ whole genome shotgun (WGS) entry which is preliminary data.</text>
</comment>
<reference evidence="2" key="1">
    <citation type="submission" date="2021-01" db="EMBL/GenBank/DDBJ databases">
        <authorList>
            <consortium name="Genoscope - CEA"/>
            <person name="William W."/>
        </authorList>
    </citation>
    <scope>NUCLEOTIDE SEQUENCE</scope>
</reference>
<dbReference type="EMBL" id="CAJJDM010000117">
    <property type="protein sequence ID" value="CAD8100982.1"/>
    <property type="molecule type" value="Genomic_DNA"/>
</dbReference>
<dbReference type="AlphaFoldDB" id="A0A8S1PCG3"/>
<evidence type="ECO:0000256" key="1">
    <source>
        <dbReference type="SAM" id="Coils"/>
    </source>
</evidence>
<dbReference type="OMA" id="TQTNFRI"/>
<evidence type="ECO:0000313" key="3">
    <source>
        <dbReference type="Proteomes" id="UP000688137"/>
    </source>
</evidence>
<evidence type="ECO:0000313" key="2">
    <source>
        <dbReference type="EMBL" id="CAD8100982.1"/>
    </source>
</evidence>
<accession>A0A8S1PCG3</accession>
<feature type="coiled-coil region" evidence="1">
    <location>
        <begin position="41"/>
        <end position="113"/>
    </location>
</feature>
<gene>
    <name evidence="2" type="ORF">PPRIM_AZ9-3.1.T1140050</name>
</gene>
<keyword evidence="3" id="KW-1185">Reference proteome</keyword>